<comment type="caution">
    <text evidence="1">The sequence shown here is derived from an EMBL/GenBank/DDBJ whole genome shotgun (WGS) entry which is preliminary data.</text>
</comment>
<name>A0ACC3TI90_9ASCO</name>
<keyword evidence="2" id="KW-1185">Reference proteome</keyword>
<accession>A0ACC3TI90</accession>
<evidence type="ECO:0000313" key="2">
    <source>
        <dbReference type="Proteomes" id="UP001489719"/>
    </source>
</evidence>
<organism evidence="1 2">
    <name type="scientific">Lipomyces orientalis</name>
    <dbReference type="NCBI Taxonomy" id="1233043"/>
    <lineage>
        <taxon>Eukaryota</taxon>
        <taxon>Fungi</taxon>
        <taxon>Dikarya</taxon>
        <taxon>Ascomycota</taxon>
        <taxon>Saccharomycotina</taxon>
        <taxon>Lipomycetes</taxon>
        <taxon>Lipomycetales</taxon>
        <taxon>Lipomycetaceae</taxon>
        <taxon>Lipomyces</taxon>
    </lineage>
</organism>
<sequence length="157" mass="17523">MDACGVRRTPMLPRMMADRVGNIVGRMYFVGLRGCLPWLLPCFVVCSFVVCSLLCALLLCALCCVLLACSLRSRGLTEIKGGVCPRCQVKHEVLYSCNKFVYSSLHPSPVCFPESVPSTLSPRYKGEDNYLSWKQKMLLHLRAFQTGQGPGIYEPRP</sequence>
<protein>
    <submittedName>
        <fullName evidence="1">Uncharacterized protein</fullName>
    </submittedName>
</protein>
<proteinExistence type="predicted"/>
<evidence type="ECO:0000313" key="1">
    <source>
        <dbReference type="EMBL" id="KAK9320814.1"/>
    </source>
</evidence>
<reference evidence="2" key="1">
    <citation type="journal article" date="2024" name="Front. Bioeng. Biotechnol.">
        <title>Genome-scale model development and genomic sequencing of the oleaginous clade Lipomyces.</title>
        <authorList>
            <person name="Czajka J.J."/>
            <person name="Han Y."/>
            <person name="Kim J."/>
            <person name="Mondo S.J."/>
            <person name="Hofstad B.A."/>
            <person name="Robles A."/>
            <person name="Haridas S."/>
            <person name="Riley R."/>
            <person name="LaButti K."/>
            <person name="Pangilinan J."/>
            <person name="Andreopoulos W."/>
            <person name="Lipzen A."/>
            <person name="Yan J."/>
            <person name="Wang M."/>
            <person name="Ng V."/>
            <person name="Grigoriev I.V."/>
            <person name="Spatafora J.W."/>
            <person name="Magnuson J.K."/>
            <person name="Baker S.E."/>
            <person name="Pomraning K.R."/>
        </authorList>
    </citation>
    <scope>NUCLEOTIDE SEQUENCE [LARGE SCALE GENOMIC DNA]</scope>
    <source>
        <strain evidence="2">CBS 10300</strain>
    </source>
</reference>
<dbReference type="EMBL" id="MU970115">
    <property type="protein sequence ID" value="KAK9320814.1"/>
    <property type="molecule type" value="Genomic_DNA"/>
</dbReference>
<dbReference type="Proteomes" id="UP001489719">
    <property type="component" value="Unassembled WGS sequence"/>
</dbReference>
<gene>
    <name evidence="1" type="ORF">V1517DRAFT_195038</name>
</gene>